<feature type="compositionally biased region" description="Pro residues" evidence="1">
    <location>
        <begin position="1"/>
        <end position="13"/>
    </location>
</feature>
<reference evidence="2" key="1">
    <citation type="submission" date="2021-02" db="EMBL/GenBank/DDBJ databases">
        <authorList>
            <person name="Dougan E. K."/>
            <person name="Rhodes N."/>
            <person name="Thang M."/>
            <person name="Chan C."/>
        </authorList>
    </citation>
    <scope>NUCLEOTIDE SEQUENCE</scope>
</reference>
<evidence type="ECO:0000256" key="1">
    <source>
        <dbReference type="SAM" id="MobiDB-lite"/>
    </source>
</evidence>
<dbReference type="AlphaFoldDB" id="A0A813DX60"/>
<keyword evidence="3" id="KW-1185">Reference proteome</keyword>
<feature type="non-terminal residue" evidence="2">
    <location>
        <position position="1"/>
    </location>
</feature>
<feature type="non-terminal residue" evidence="2">
    <location>
        <position position="110"/>
    </location>
</feature>
<comment type="caution">
    <text evidence="2">The sequence shown here is derived from an EMBL/GenBank/DDBJ whole genome shotgun (WGS) entry which is preliminary data.</text>
</comment>
<proteinExistence type="predicted"/>
<protein>
    <submittedName>
        <fullName evidence="2">Uncharacterized protein</fullName>
    </submittedName>
</protein>
<dbReference type="Proteomes" id="UP000654075">
    <property type="component" value="Unassembled WGS sequence"/>
</dbReference>
<dbReference type="EMBL" id="CAJNNV010006796">
    <property type="protein sequence ID" value="CAE8594103.1"/>
    <property type="molecule type" value="Genomic_DNA"/>
</dbReference>
<accession>A0A813DX60</accession>
<evidence type="ECO:0000313" key="3">
    <source>
        <dbReference type="Proteomes" id="UP000654075"/>
    </source>
</evidence>
<sequence>SVPDAQPPPPPPQRSQAAGESIVVDAESIGRGNVRDVLGEHVGFDAHRVCIAVATLQRMGFRVVLVSQHNLLAALEAYVADPSSLPIYSSRLLHERALNATEVDVVKVAE</sequence>
<gene>
    <name evidence="2" type="ORF">PGLA1383_LOCUS12676</name>
</gene>
<name>A0A813DX60_POLGL</name>
<evidence type="ECO:0000313" key="2">
    <source>
        <dbReference type="EMBL" id="CAE8594103.1"/>
    </source>
</evidence>
<feature type="region of interest" description="Disordered" evidence="1">
    <location>
        <begin position="1"/>
        <end position="20"/>
    </location>
</feature>
<dbReference type="OrthoDB" id="437413at2759"/>
<organism evidence="2 3">
    <name type="scientific">Polarella glacialis</name>
    <name type="common">Dinoflagellate</name>
    <dbReference type="NCBI Taxonomy" id="89957"/>
    <lineage>
        <taxon>Eukaryota</taxon>
        <taxon>Sar</taxon>
        <taxon>Alveolata</taxon>
        <taxon>Dinophyceae</taxon>
        <taxon>Suessiales</taxon>
        <taxon>Suessiaceae</taxon>
        <taxon>Polarella</taxon>
    </lineage>
</organism>